<organism evidence="1">
    <name type="scientific">Variovorax paradoxus</name>
    <dbReference type="NCBI Taxonomy" id="34073"/>
    <lineage>
        <taxon>Bacteria</taxon>
        <taxon>Pseudomonadati</taxon>
        <taxon>Pseudomonadota</taxon>
        <taxon>Betaproteobacteria</taxon>
        <taxon>Burkholderiales</taxon>
        <taxon>Comamonadaceae</taxon>
        <taxon>Variovorax</taxon>
    </lineage>
</organism>
<dbReference type="EMBL" id="LR743507">
    <property type="protein sequence ID" value="CAA2100589.1"/>
    <property type="molecule type" value="Genomic_DNA"/>
</dbReference>
<evidence type="ECO:0000313" key="1">
    <source>
        <dbReference type="EMBL" id="CAA2100589.1"/>
    </source>
</evidence>
<proteinExistence type="predicted"/>
<gene>
    <name evidence="1" type="ORF">VVAX_00820</name>
</gene>
<protein>
    <recommendedName>
        <fullName evidence="2">Lipoprotein</fullName>
    </recommendedName>
</protein>
<dbReference type="PROSITE" id="PS51257">
    <property type="entry name" value="PROKAR_LIPOPROTEIN"/>
    <property type="match status" value="1"/>
</dbReference>
<evidence type="ECO:0008006" key="2">
    <source>
        <dbReference type="Google" id="ProtNLM"/>
    </source>
</evidence>
<accession>A0A679IUL8</accession>
<reference evidence="1" key="1">
    <citation type="submission" date="2019-12" db="EMBL/GenBank/DDBJ databases">
        <authorList>
            <person name="Cremers G."/>
        </authorList>
    </citation>
    <scope>NUCLEOTIDE SEQUENCE</scope>
    <source>
        <strain evidence="1">Vvax</strain>
    </source>
</reference>
<name>A0A679IUL8_VARPD</name>
<sequence>MLSTRAFSFAVGALALVLSGCGGGGGGGSAGIGFIPPSSGTTPPPTQPPATDTRVAVSGTVATGAPATGSDIALRCLNGVTGSAITGSDGTWSARLDAPVFPCVATASGGSLAAGQKLHSMLRAAGYVNITPLTELILARAAGMAPDGIETLEIEALMALAAKLDAAQSDIVALLGESGYGAFAADPFTGEFKAVAGDAYDDLLEHLAQSLADGDTTLDGIVAALIAAANDDGFDLPLTRTLKAAELAAQPQLNKAHLSSTAGVLSMKLDAGASPVGAYVGGGTGNKAVLQLPGLAGVKLSDLKQIELELKGDAGGIGQGLPYAYLNMTVDLHCDATPLQAGATLEQVRARRRIVIFDTYYHFMQASSEISTSEFRSIAITPATPGWRISAGTPVGSVAINPNYNGSETLEGFDHAAYPDACIVDGITGDGGMLRNASADPSCATSAALAPSNLAVCGAPYAGPILVLGDSGTTTASEWQFKRVKVDASRKQTFRFE</sequence>
<dbReference type="AlphaFoldDB" id="A0A679IUL8"/>